<dbReference type="Proteomes" id="UP000540519">
    <property type="component" value="Unassembled WGS sequence"/>
</dbReference>
<evidence type="ECO:0000256" key="1">
    <source>
        <dbReference type="ARBA" id="ARBA00007198"/>
    </source>
</evidence>
<accession>A0A7X3CZZ8</accession>
<gene>
    <name evidence="3" type="ORF">D9O36_02645</name>
</gene>
<dbReference type="PROSITE" id="PS51353">
    <property type="entry name" value="ARSC"/>
    <property type="match status" value="1"/>
</dbReference>
<dbReference type="SUPFAM" id="SSF52833">
    <property type="entry name" value="Thioredoxin-like"/>
    <property type="match status" value="1"/>
</dbReference>
<dbReference type="RefSeq" id="WP_155598735.1">
    <property type="nucleotide sequence ID" value="NZ_RCNR01000004.1"/>
</dbReference>
<proteinExistence type="inferred from homology"/>
<dbReference type="InterPro" id="IPR036249">
    <property type="entry name" value="Thioredoxin-like_sf"/>
</dbReference>
<dbReference type="AlphaFoldDB" id="A0A7X3CZZ8"/>
<protein>
    <recommendedName>
        <fullName evidence="5">Arsenate reductase-like glutaredoxin family protein</fullName>
    </recommendedName>
</protein>
<name>A0A7X3CZZ8_9FLAO</name>
<comment type="similarity">
    <text evidence="1 2">Belongs to the ArsC family.</text>
</comment>
<comment type="caution">
    <text evidence="3">The sequence shown here is derived from an EMBL/GenBank/DDBJ whole genome shotgun (WGS) entry which is preliminary data.</text>
</comment>
<evidence type="ECO:0008006" key="5">
    <source>
        <dbReference type="Google" id="ProtNLM"/>
    </source>
</evidence>
<dbReference type="InterPro" id="IPR006660">
    <property type="entry name" value="Arsenate_reductase-like"/>
</dbReference>
<keyword evidence="4" id="KW-1185">Reference proteome</keyword>
<organism evidence="3 4">
    <name type="scientific">Zobellia amurskyensis</name>
    <dbReference type="NCBI Taxonomy" id="248905"/>
    <lineage>
        <taxon>Bacteria</taxon>
        <taxon>Pseudomonadati</taxon>
        <taxon>Bacteroidota</taxon>
        <taxon>Flavobacteriia</taxon>
        <taxon>Flavobacteriales</taxon>
        <taxon>Flavobacteriaceae</taxon>
        <taxon>Zobellia</taxon>
    </lineage>
</organism>
<dbReference type="Gene3D" id="3.40.30.10">
    <property type="entry name" value="Glutaredoxin"/>
    <property type="match status" value="1"/>
</dbReference>
<reference evidence="3 4" key="1">
    <citation type="journal article" date="2019" name="Mar. Drugs">
        <title>Comparative Genomics and CAZyme Genome Repertoires of Marine Zobellia amurskyensis KMM 3526(T) and Zobellia laminariae KMM 3676(T).</title>
        <authorList>
            <person name="Chernysheva N."/>
            <person name="Bystritskaya E."/>
            <person name="Stenkova A."/>
            <person name="Golovkin I."/>
            <person name="Nedashkovskaya O."/>
            <person name="Isaeva M."/>
        </authorList>
    </citation>
    <scope>NUCLEOTIDE SEQUENCE [LARGE SCALE GENOMIC DNA]</scope>
    <source>
        <strain evidence="3 4">KMM 3526</strain>
    </source>
</reference>
<sequence length="136" mass="15445">MGVISKDKKKITLYYNSENSIGKQTYAYVESADEDILAIDISKTKVTGTQWAEIAHSMNEPVGSLVNQDHPDFKEKYGDKKVDLDEHDWLRVLEKSPSTLAYPVVIKGDRFIPIQNPSDFVKFMDDDSASINKPYK</sequence>
<evidence type="ECO:0000256" key="2">
    <source>
        <dbReference type="PROSITE-ProRule" id="PRU01282"/>
    </source>
</evidence>
<evidence type="ECO:0000313" key="4">
    <source>
        <dbReference type="Proteomes" id="UP000540519"/>
    </source>
</evidence>
<dbReference type="OrthoDB" id="1434620at2"/>
<evidence type="ECO:0000313" key="3">
    <source>
        <dbReference type="EMBL" id="MUH34729.1"/>
    </source>
</evidence>
<dbReference type="EMBL" id="RCNR01000004">
    <property type="protein sequence ID" value="MUH34729.1"/>
    <property type="molecule type" value="Genomic_DNA"/>
</dbReference>